<dbReference type="RefSeq" id="WP_061575007.1">
    <property type="nucleotide sequence ID" value="NZ_CP091131.1"/>
</dbReference>
<organism evidence="1 2">
    <name type="scientific">Heyndrickxia coagulans</name>
    <name type="common">Weizmannia coagulans</name>
    <dbReference type="NCBI Taxonomy" id="1398"/>
    <lineage>
        <taxon>Bacteria</taxon>
        <taxon>Bacillati</taxon>
        <taxon>Bacillota</taxon>
        <taxon>Bacilli</taxon>
        <taxon>Bacillales</taxon>
        <taxon>Bacillaceae</taxon>
        <taxon>Heyndrickxia</taxon>
    </lineage>
</organism>
<evidence type="ECO:0000313" key="1">
    <source>
        <dbReference type="EMBL" id="KYC68308.1"/>
    </source>
</evidence>
<dbReference type="AlphaFoldDB" id="A0A150KG38"/>
<name>A0A150KG38_HEYCO</name>
<gene>
    <name evidence="1" type="ORF">B4099_1796</name>
</gene>
<reference evidence="1 2" key="1">
    <citation type="submission" date="2016-01" db="EMBL/GenBank/DDBJ databases">
        <title>Genome Sequences of Twelve Sporeforming Bacillus Species Isolated from Foods.</title>
        <authorList>
            <person name="Berendsen E.M."/>
            <person name="Wells-Bennik M.H."/>
            <person name="Krawcyk A.O."/>
            <person name="De Jong A."/>
            <person name="Holsappel S."/>
            <person name="Eijlander R.T."/>
            <person name="Kuipers O.P."/>
        </authorList>
    </citation>
    <scope>NUCLEOTIDE SEQUENCE [LARGE SCALE GENOMIC DNA]</scope>
    <source>
        <strain evidence="1 2">B4099</strain>
    </source>
</reference>
<dbReference type="PATRIC" id="fig|1398.25.peg.3181"/>
<evidence type="ECO:0000313" key="2">
    <source>
        <dbReference type="Proteomes" id="UP000075304"/>
    </source>
</evidence>
<accession>A0A150KG38</accession>
<dbReference type="EMBL" id="LQYI01000058">
    <property type="protein sequence ID" value="KYC68308.1"/>
    <property type="molecule type" value="Genomic_DNA"/>
</dbReference>
<protein>
    <submittedName>
        <fullName evidence="1">Uncharacterized protein</fullName>
    </submittedName>
</protein>
<proteinExistence type="predicted"/>
<comment type="caution">
    <text evidence="1">The sequence shown here is derived from an EMBL/GenBank/DDBJ whole genome shotgun (WGS) entry which is preliminary data.</text>
</comment>
<dbReference type="Proteomes" id="UP000075304">
    <property type="component" value="Unassembled WGS sequence"/>
</dbReference>
<sequence>MCDRLFELTTTCAYCLRKAGKEIDAVYPVYDWKTNKLLGYYCKEHFLKVKIRNLIEETVEKQANPVEA</sequence>